<proteinExistence type="predicted"/>
<dbReference type="WBParaSite" id="MBELARI_LOCUS3764">
    <property type="protein sequence ID" value="MBELARI_LOCUS3764"/>
    <property type="gene ID" value="MBELARI_LOCUS3764"/>
</dbReference>
<accession>A0AAF3FA10</accession>
<reference evidence="2" key="1">
    <citation type="submission" date="2024-02" db="UniProtKB">
        <authorList>
            <consortium name="WormBaseParasite"/>
        </authorList>
    </citation>
    <scope>IDENTIFICATION</scope>
</reference>
<evidence type="ECO:0000313" key="2">
    <source>
        <dbReference type="WBParaSite" id="MBELARI_LOCUS3764"/>
    </source>
</evidence>
<dbReference type="AlphaFoldDB" id="A0AAF3FA10"/>
<keyword evidence="1" id="KW-1185">Reference proteome</keyword>
<dbReference type="Proteomes" id="UP000887575">
    <property type="component" value="Unassembled WGS sequence"/>
</dbReference>
<protein>
    <submittedName>
        <fullName evidence="2">Uncharacterized protein</fullName>
    </submittedName>
</protein>
<sequence>MRTYGQSLPTKRSHADECKKGVPNLTTRFPCHADANEHNTQENGCSAGKQNFEDDLGTVPFRNAISHSVRRNGQTGISEHSPLKIIPIQGFLLEKQNIWQVLSLIKRLDNSEHWRCAQENAMHEEKKADGELMMALCEVPTMTITSDLLA</sequence>
<organism evidence="1 2">
    <name type="scientific">Mesorhabditis belari</name>
    <dbReference type="NCBI Taxonomy" id="2138241"/>
    <lineage>
        <taxon>Eukaryota</taxon>
        <taxon>Metazoa</taxon>
        <taxon>Ecdysozoa</taxon>
        <taxon>Nematoda</taxon>
        <taxon>Chromadorea</taxon>
        <taxon>Rhabditida</taxon>
        <taxon>Rhabditina</taxon>
        <taxon>Rhabditomorpha</taxon>
        <taxon>Rhabditoidea</taxon>
        <taxon>Rhabditidae</taxon>
        <taxon>Mesorhabditinae</taxon>
        <taxon>Mesorhabditis</taxon>
    </lineage>
</organism>
<name>A0AAF3FA10_9BILA</name>
<evidence type="ECO:0000313" key="1">
    <source>
        <dbReference type="Proteomes" id="UP000887575"/>
    </source>
</evidence>